<dbReference type="Proteomes" id="UP000440513">
    <property type="component" value="Unassembled WGS sequence"/>
</dbReference>
<accession>A0A7X2TLK5</accession>
<sequence>MSQAIYVSLRPLLNKRHWRENVPRACLENHFRNLQAPLCGIFYPHSVAVARYAALIRIKSPTN</sequence>
<dbReference type="AlphaFoldDB" id="A0A7X2TLK5"/>
<dbReference type="Pfam" id="PF20574">
    <property type="entry name" value="DUF6783"/>
    <property type="match status" value="1"/>
</dbReference>
<gene>
    <name evidence="1" type="ORF">FYJ57_12225</name>
</gene>
<evidence type="ECO:0000313" key="2">
    <source>
        <dbReference type="Proteomes" id="UP000440513"/>
    </source>
</evidence>
<proteinExistence type="predicted"/>
<keyword evidence="2" id="KW-1185">Reference proteome</keyword>
<name>A0A7X2TLK5_9FIRM</name>
<comment type="caution">
    <text evidence="1">The sequence shown here is derived from an EMBL/GenBank/DDBJ whole genome shotgun (WGS) entry which is preliminary data.</text>
</comment>
<evidence type="ECO:0000313" key="1">
    <source>
        <dbReference type="EMBL" id="MST67461.1"/>
    </source>
</evidence>
<organism evidence="1 2">
    <name type="scientific">Oliverpabstia intestinalis</name>
    <dbReference type="NCBI Taxonomy" id="2606633"/>
    <lineage>
        <taxon>Bacteria</taxon>
        <taxon>Bacillati</taxon>
        <taxon>Bacillota</taxon>
        <taxon>Clostridia</taxon>
        <taxon>Lachnospirales</taxon>
        <taxon>Lachnospiraceae</taxon>
        <taxon>Oliverpabstia</taxon>
    </lineage>
</organism>
<reference evidence="1 2" key="1">
    <citation type="submission" date="2019-08" db="EMBL/GenBank/DDBJ databases">
        <title>In-depth cultivation of the pig gut microbiome towards novel bacterial diversity and tailored functional studies.</title>
        <authorList>
            <person name="Wylensek D."/>
            <person name="Hitch T.C.A."/>
            <person name="Clavel T."/>
        </authorList>
    </citation>
    <scope>NUCLEOTIDE SEQUENCE [LARGE SCALE GENOMIC DNA]</scope>
    <source>
        <strain evidence="1 2">BSM-380-WT-5A</strain>
    </source>
</reference>
<protein>
    <submittedName>
        <fullName evidence="1">Uncharacterized protein</fullName>
    </submittedName>
</protein>
<dbReference type="EMBL" id="VUMS01000026">
    <property type="protein sequence ID" value="MST67461.1"/>
    <property type="molecule type" value="Genomic_DNA"/>
</dbReference>
<dbReference type="InterPro" id="IPR046710">
    <property type="entry name" value="DUF6783"/>
</dbReference>